<keyword evidence="3" id="KW-1185">Reference proteome</keyword>
<feature type="transmembrane region" description="Helical" evidence="1">
    <location>
        <begin position="41"/>
        <end position="62"/>
    </location>
</feature>
<keyword evidence="1" id="KW-1133">Transmembrane helix</keyword>
<proteinExistence type="predicted"/>
<dbReference type="EMBL" id="KV919874">
    <property type="protein sequence ID" value="OSX69003.1"/>
    <property type="molecule type" value="Genomic_DNA"/>
</dbReference>
<dbReference type="Proteomes" id="UP000218209">
    <property type="component" value="Unassembled WGS sequence"/>
</dbReference>
<accession>A0A1X6NKW9</accession>
<dbReference type="AlphaFoldDB" id="A0A1X6NKW9"/>
<keyword evidence="1" id="KW-0472">Membrane</keyword>
<protein>
    <submittedName>
        <fullName evidence="2">Uncharacterized protein</fullName>
    </submittedName>
</protein>
<name>A0A1X6NKW9_PORUM</name>
<keyword evidence="1" id="KW-0812">Transmembrane</keyword>
<evidence type="ECO:0000256" key="1">
    <source>
        <dbReference type="SAM" id="Phobius"/>
    </source>
</evidence>
<sequence length="83" mass="8745">MPTLQVQTNVTLDADAQAAFFAAATAAVAKSALAAGGSRGALAWMPFLWATPTPSLFVGCFLDGRGRRVARRQAPRPCARRRG</sequence>
<evidence type="ECO:0000313" key="3">
    <source>
        <dbReference type="Proteomes" id="UP000218209"/>
    </source>
</evidence>
<organism evidence="2 3">
    <name type="scientific">Porphyra umbilicalis</name>
    <name type="common">Purple laver</name>
    <name type="synonym">Red alga</name>
    <dbReference type="NCBI Taxonomy" id="2786"/>
    <lineage>
        <taxon>Eukaryota</taxon>
        <taxon>Rhodophyta</taxon>
        <taxon>Bangiophyceae</taxon>
        <taxon>Bangiales</taxon>
        <taxon>Bangiaceae</taxon>
        <taxon>Porphyra</taxon>
    </lineage>
</organism>
<gene>
    <name evidence="2" type="ORF">BU14_1978s0001</name>
</gene>
<evidence type="ECO:0000313" key="2">
    <source>
        <dbReference type="EMBL" id="OSX69003.1"/>
    </source>
</evidence>
<reference evidence="2 3" key="1">
    <citation type="submission" date="2017-03" db="EMBL/GenBank/DDBJ databases">
        <title>WGS assembly of Porphyra umbilicalis.</title>
        <authorList>
            <person name="Brawley S.H."/>
            <person name="Blouin N.A."/>
            <person name="Ficko-Blean E."/>
            <person name="Wheeler G.L."/>
            <person name="Lohr M."/>
            <person name="Goodson H.V."/>
            <person name="Jenkins J.W."/>
            <person name="Blaby-Haas C.E."/>
            <person name="Helliwell K.E."/>
            <person name="Chan C."/>
            <person name="Marriage T."/>
            <person name="Bhattacharya D."/>
            <person name="Klein A.S."/>
            <person name="Badis Y."/>
            <person name="Brodie J."/>
            <person name="Cao Y."/>
            <person name="Collen J."/>
            <person name="Dittami S.M."/>
            <person name="Gachon C.M."/>
            <person name="Green B.R."/>
            <person name="Karpowicz S."/>
            <person name="Kim J.W."/>
            <person name="Kudahl U."/>
            <person name="Lin S."/>
            <person name="Michel G."/>
            <person name="Mittag M."/>
            <person name="Olson B.J."/>
            <person name="Pangilinan J."/>
            <person name="Peng Y."/>
            <person name="Qiu H."/>
            <person name="Shu S."/>
            <person name="Singer J.T."/>
            <person name="Smith A.G."/>
            <person name="Sprecher B.N."/>
            <person name="Wagner V."/>
            <person name="Wang W."/>
            <person name="Wang Z.-Y."/>
            <person name="Yan J."/>
            <person name="Yarish C."/>
            <person name="Zoeuner-Riek S."/>
            <person name="Zhuang Y."/>
            <person name="Zou Y."/>
            <person name="Lindquist E.A."/>
            <person name="Grimwood J."/>
            <person name="Barry K."/>
            <person name="Rokhsar D.S."/>
            <person name="Schmutz J."/>
            <person name="Stiller J.W."/>
            <person name="Grossman A.R."/>
            <person name="Prochnik S.E."/>
        </authorList>
    </citation>
    <scope>NUCLEOTIDE SEQUENCE [LARGE SCALE GENOMIC DNA]</scope>
    <source>
        <strain evidence="2">4086291</strain>
    </source>
</reference>